<gene>
    <name evidence="1" type="ORF">BDZ94DRAFT_1321601</name>
</gene>
<dbReference type="AlphaFoldDB" id="A0A9P6CIU0"/>
<evidence type="ECO:0008006" key="3">
    <source>
        <dbReference type="Google" id="ProtNLM"/>
    </source>
</evidence>
<dbReference type="Proteomes" id="UP000807353">
    <property type="component" value="Unassembled WGS sequence"/>
</dbReference>
<keyword evidence="2" id="KW-1185">Reference proteome</keyword>
<dbReference type="Gene3D" id="3.40.50.300">
    <property type="entry name" value="P-loop containing nucleotide triphosphate hydrolases"/>
    <property type="match status" value="1"/>
</dbReference>
<dbReference type="InterPro" id="IPR052922">
    <property type="entry name" value="Cytidylate_Kinase-2"/>
</dbReference>
<proteinExistence type="predicted"/>
<dbReference type="PANTHER" id="PTHR37816">
    <property type="entry name" value="YALI0E33011P"/>
    <property type="match status" value="1"/>
</dbReference>
<dbReference type="SUPFAM" id="SSF52540">
    <property type="entry name" value="P-loop containing nucleoside triphosphate hydrolases"/>
    <property type="match status" value="1"/>
</dbReference>
<reference evidence="1" key="1">
    <citation type="submission" date="2020-11" db="EMBL/GenBank/DDBJ databases">
        <authorList>
            <consortium name="DOE Joint Genome Institute"/>
            <person name="Ahrendt S."/>
            <person name="Riley R."/>
            <person name="Andreopoulos W."/>
            <person name="Labutti K."/>
            <person name="Pangilinan J."/>
            <person name="Ruiz-Duenas F.J."/>
            <person name="Barrasa J.M."/>
            <person name="Sanchez-Garcia M."/>
            <person name="Camarero S."/>
            <person name="Miyauchi S."/>
            <person name="Serrano A."/>
            <person name="Linde D."/>
            <person name="Babiker R."/>
            <person name="Drula E."/>
            <person name="Ayuso-Fernandez I."/>
            <person name="Pacheco R."/>
            <person name="Padilla G."/>
            <person name="Ferreira P."/>
            <person name="Barriuso J."/>
            <person name="Kellner H."/>
            <person name="Castanera R."/>
            <person name="Alfaro M."/>
            <person name="Ramirez L."/>
            <person name="Pisabarro A.G."/>
            <person name="Kuo A."/>
            <person name="Tritt A."/>
            <person name="Lipzen A."/>
            <person name="He G."/>
            <person name="Yan M."/>
            <person name="Ng V."/>
            <person name="Cullen D."/>
            <person name="Martin F."/>
            <person name="Rosso M.-N."/>
            <person name="Henrissat B."/>
            <person name="Hibbett D."/>
            <person name="Martinez A.T."/>
            <person name="Grigoriev I.V."/>
        </authorList>
    </citation>
    <scope>NUCLEOTIDE SEQUENCE</scope>
    <source>
        <strain evidence="1">CBS 247.69</strain>
    </source>
</reference>
<name>A0A9P6CIU0_9AGAR</name>
<organism evidence="1 2">
    <name type="scientific">Collybia nuda</name>
    <dbReference type="NCBI Taxonomy" id="64659"/>
    <lineage>
        <taxon>Eukaryota</taxon>
        <taxon>Fungi</taxon>
        <taxon>Dikarya</taxon>
        <taxon>Basidiomycota</taxon>
        <taxon>Agaricomycotina</taxon>
        <taxon>Agaricomycetes</taxon>
        <taxon>Agaricomycetidae</taxon>
        <taxon>Agaricales</taxon>
        <taxon>Tricholomatineae</taxon>
        <taxon>Clitocybaceae</taxon>
        <taxon>Collybia</taxon>
    </lineage>
</organism>
<evidence type="ECO:0000313" key="2">
    <source>
        <dbReference type="Proteomes" id="UP000807353"/>
    </source>
</evidence>
<dbReference type="InterPro" id="IPR027417">
    <property type="entry name" value="P-loop_NTPase"/>
</dbReference>
<comment type="caution">
    <text evidence="1">The sequence shown here is derived from an EMBL/GenBank/DDBJ whole genome shotgun (WGS) entry which is preliminary data.</text>
</comment>
<sequence>MTPLIGDGKGRYKVHVIGNSASHSSSSFGARVGTGKSTTGTALAALLGVPYVALDRLYWEPGWKETPFDEFQAKIRKALDQSDKGWVVDGSYSEKGGNMVLEECTDMIWLDPPLLLYFPRIFIRTMSRLFGSTATCSPDCPETFSEVFFSKNSILWWCLSHHWRYRKRGKARLREFGIENGTNEQRRIMRRFGGWGGKLKIWLNDVESMVAGRQKVA</sequence>
<protein>
    <recommendedName>
        <fullName evidence="3">Adenylate kinase</fullName>
    </recommendedName>
</protein>
<dbReference type="PANTHER" id="PTHR37816:SF1">
    <property type="entry name" value="TOXIN"/>
    <property type="match status" value="1"/>
</dbReference>
<dbReference type="OrthoDB" id="65590at2759"/>
<evidence type="ECO:0000313" key="1">
    <source>
        <dbReference type="EMBL" id="KAF9463645.1"/>
    </source>
</evidence>
<dbReference type="EMBL" id="MU150260">
    <property type="protein sequence ID" value="KAF9463645.1"/>
    <property type="molecule type" value="Genomic_DNA"/>
</dbReference>
<accession>A0A9P6CIU0</accession>